<evidence type="ECO:0000313" key="3">
    <source>
        <dbReference type="EMBL" id="RNA38268.1"/>
    </source>
</evidence>
<evidence type="ECO:0000256" key="1">
    <source>
        <dbReference type="SAM" id="MobiDB-lite"/>
    </source>
</evidence>
<dbReference type="GO" id="GO:0005104">
    <property type="term" value="F:fibroblast growth factor receptor binding"/>
    <property type="evidence" value="ECO:0007669"/>
    <property type="project" value="TreeGrafter"/>
</dbReference>
<dbReference type="GO" id="GO:0005068">
    <property type="term" value="F:transmembrane receptor protein tyrosine kinase adaptor activity"/>
    <property type="evidence" value="ECO:0007669"/>
    <property type="project" value="TreeGrafter"/>
</dbReference>
<dbReference type="STRING" id="10195.A0A3M7SRU7"/>
<feature type="compositionally biased region" description="Low complexity" evidence="1">
    <location>
        <begin position="166"/>
        <end position="177"/>
    </location>
</feature>
<sequence length="388" mass="43819">MGNCSPNRFESYSSSYFDVYNVDARLFKHSKGQIQVTNYFLILYQKNQESIEQIKWPLNGVRRYGYYKDIFLFESGRKCPTGEGLFAFKCNKAKRLNDTLHKVILNNAHNLCNLNHNCFSSPTESNTLSVISVMNTTASTNVSKTNEPSLPQKKTQPNSTNKIQDSTNSTSKSSTVTIRHDSAEQTRSPAPKSAETKSPYYVNDVKSLVRLPLSLSYTSMDVNSVNTTAHPKEEGAKNKSFYVNMEDVNPDILHLARKINIESSESSASLSSKNRLTVPSSSGSLYKKLNYEKFKNALSSSSTKLNYIIPERLKINSIQEASNENLKDSKFENLFPKKSEINSKNEAKSLEISHIEYCVIDPKKTPAIKSSANLIKQKRMEYSRMSTR</sequence>
<dbReference type="Pfam" id="PF02174">
    <property type="entry name" value="IRS"/>
    <property type="match status" value="1"/>
</dbReference>
<dbReference type="Gene3D" id="2.30.29.30">
    <property type="entry name" value="Pleckstrin-homology domain (PH domain)/Phosphotyrosine-binding domain (PTB)"/>
    <property type="match status" value="1"/>
</dbReference>
<dbReference type="SUPFAM" id="SSF50729">
    <property type="entry name" value="PH domain-like"/>
    <property type="match status" value="1"/>
</dbReference>
<dbReference type="GO" id="GO:0005737">
    <property type="term" value="C:cytoplasm"/>
    <property type="evidence" value="ECO:0007669"/>
    <property type="project" value="TreeGrafter"/>
</dbReference>
<proteinExistence type="predicted"/>
<evidence type="ECO:0000259" key="2">
    <source>
        <dbReference type="PROSITE" id="PS51064"/>
    </source>
</evidence>
<dbReference type="InterPro" id="IPR002404">
    <property type="entry name" value="IRS_PTB"/>
</dbReference>
<evidence type="ECO:0000313" key="4">
    <source>
        <dbReference type="Proteomes" id="UP000276133"/>
    </source>
</evidence>
<accession>A0A3M7SRU7</accession>
<reference evidence="3 4" key="1">
    <citation type="journal article" date="2018" name="Sci. Rep.">
        <title>Genomic signatures of local adaptation to the degree of environmental predictability in rotifers.</title>
        <authorList>
            <person name="Franch-Gras L."/>
            <person name="Hahn C."/>
            <person name="Garcia-Roger E.M."/>
            <person name="Carmona M.J."/>
            <person name="Serra M."/>
            <person name="Gomez A."/>
        </authorList>
    </citation>
    <scope>NUCLEOTIDE SEQUENCE [LARGE SCALE GENOMIC DNA]</scope>
    <source>
        <strain evidence="3">HYR1</strain>
    </source>
</reference>
<dbReference type="InterPro" id="IPR050996">
    <property type="entry name" value="Docking_Protein_DOK"/>
</dbReference>
<dbReference type="InterPro" id="IPR011993">
    <property type="entry name" value="PH-like_dom_sf"/>
</dbReference>
<organism evidence="3 4">
    <name type="scientific">Brachionus plicatilis</name>
    <name type="common">Marine rotifer</name>
    <name type="synonym">Brachionus muelleri</name>
    <dbReference type="NCBI Taxonomy" id="10195"/>
    <lineage>
        <taxon>Eukaryota</taxon>
        <taxon>Metazoa</taxon>
        <taxon>Spiralia</taxon>
        <taxon>Gnathifera</taxon>
        <taxon>Rotifera</taxon>
        <taxon>Eurotatoria</taxon>
        <taxon>Monogononta</taxon>
        <taxon>Pseudotrocha</taxon>
        <taxon>Ploima</taxon>
        <taxon>Brachionidae</taxon>
        <taxon>Brachionus</taxon>
    </lineage>
</organism>
<dbReference type="SMART" id="SM00310">
    <property type="entry name" value="PTBI"/>
    <property type="match status" value="1"/>
</dbReference>
<feature type="domain" description="IRS-type PTB" evidence="2">
    <location>
        <begin position="9"/>
        <end position="114"/>
    </location>
</feature>
<comment type="caution">
    <text evidence="3">The sequence shown here is derived from an EMBL/GenBank/DDBJ whole genome shotgun (WGS) entry which is preliminary data.</text>
</comment>
<keyword evidence="3" id="KW-0675">Receptor</keyword>
<feature type="region of interest" description="Disordered" evidence="1">
    <location>
        <begin position="139"/>
        <end position="198"/>
    </location>
</feature>
<gene>
    <name evidence="3" type="ORF">BpHYR1_030569</name>
</gene>
<dbReference type="PROSITE" id="PS51064">
    <property type="entry name" value="IRS_PTB"/>
    <property type="match status" value="1"/>
</dbReference>
<dbReference type="AlphaFoldDB" id="A0A3M7SRU7"/>
<dbReference type="SMART" id="SM01244">
    <property type="entry name" value="IRS"/>
    <property type="match status" value="1"/>
</dbReference>
<dbReference type="GO" id="GO:0008543">
    <property type="term" value="P:fibroblast growth factor receptor signaling pathway"/>
    <property type="evidence" value="ECO:0007669"/>
    <property type="project" value="TreeGrafter"/>
</dbReference>
<name>A0A3M7SRU7_BRAPC</name>
<dbReference type="PANTHER" id="PTHR21258:SF55">
    <property type="entry name" value="FI23523P1"/>
    <property type="match status" value="1"/>
</dbReference>
<dbReference type="OrthoDB" id="6279276at2759"/>
<dbReference type="PANTHER" id="PTHR21258">
    <property type="entry name" value="DOCKING PROTEIN RELATED"/>
    <property type="match status" value="1"/>
</dbReference>
<dbReference type="Proteomes" id="UP000276133">
    <property type="component" value="Unassembled WGS sequence"/>
</dbReference>
<feature type="compositionally biased region" description="Polar residues" evidence="1">
    <location>
        <begin position="139"/>
        <end position="165"/>
    </location>
</feature>
<dbReference type="EMBL" id="REGN01000897">
    <property type="protein sequence ID" value="RNA38268.1"/>
    <property type="molecule type" value="Genomic_DNA"/>
</dbReference>
<protein>
    <submittedName>
        <fullName evidence="3">Fibroblast growth factor receptor substrate 2-like</fullName>
    </submittedName>
</protein>
<keyword evidence="4" id="KW-1185">Reference proteome</keyword>